<dbReference type="SUPFAM" id="SSF55008">
    <property type="entry name" value="HMA, heavy metal-associated domain"/>
    <property type="match status" value="1"/>
</dbReference>
<dbReference type="EMBL" id="KZ303550">
    <property type="protein sequence ID" value="PIA13038.1"/>
    <property type="molecule type" value="Genomic_DNA"/>
</dbReference>
<evidence type="ECO:0000256" key="1">
    <source>
        <dbReference type="SAM" id="MobiDB-lite"/>
    </source>
</evidence>
<protein>
    <recommendedName>
        <fullName evidence="4">HMA domain-containing protein</fullName>
    </recommendedName>
</protein>
<gene>
    <name evidence="2" type="ORF">COEREDRAFT_83756</name>
</gene>
<dbReference type="InterPro" id="IPR036163">
    <property type="entry name" value="HMA_dom_sf"/>
</dbReference>
<name>A0A2G5B1Z7_COERN</name>
<dbReference type="OrthoDB" id="689350at2759"/>
<reference evidence="2 3" key="1">
    <citation type="journal article" date="2015" name="Genome Biol. Evol.">
        <title>Phylogenomic analyses indicate that early fungi evolved digesting cell walls of algal ancestors of land plants.</title>
        <authorList>
            <person name="Chang Y."/>
            <person name="Wang S."/>
            <person name="Sekimoto S."/>
            <person name="Aerts A.L."/>
            <person name="Choi C."/>
            <person name="Clum A."/>
            <person name="LaButti K.M."/>
            <person name="Lindquist E.A."/>
            <person name="Yee Ngan C."/>
            <person name="Ohm R.A."/>
            <person name="Salamov A.A."/>
            <person name="Grigoriev I.V."/>
            <person name="Spatafora J.W."/>
            <person name="Berbee M.L."/>
        </authorList>
    </citation>
    <scope>NUCLEOTIDE SEQUENCE [LARGE SCALE GENOMIC DNA]</scope>
    <source>
        <strain evidence="2 3">NRRL 1564</strain>
    </source>
</reference>
<evidence type="ECO:0008006" key="4">
    <source>
        <dbReference type="Google" id="ProtNLM"/>
    </source>
</evidence>
<dbReference type="AlphaFoldDB" id="A0A2G5B1Z7"/>
<dbReference type="Proteomes" id="UP000242474">
    <property type="component" value="Unassembled WGS sequence"/>
</dbReference>
<accession>A0A2G5B1Z7</accession>
<feature type="region of interest" description="Disordered" evidence="1">
    <location>
        <begin position="82"/>
        <end position="104"/>
    </location>
</feature>
<evidence type="ECO:0000313" key="2">
    <source>
        <dbReference type="EMBL" id="PIA13038.1"/>
    </source>
</evidence>
<evidence type="ECO:0000313" key="3">
    <source>
        <dbReference type="Proteomes" id="UP000242474"/>
    </source>
</evidence>
<sequence>MSCGGCSNAVDKALTNAKLLHEVVLADQLVVVRVQEPLKDEKAVDKKRNEILAVIKKTGKESEALPDKTEVKKDVLKSLDAKAAAEKEAPAGATSDQPAAAKAS</sequence>
<organism evidence="2 3">
    <name type="scientific">Coemansia reversa (strain ATCC 12441 / NRRL 1564)</name>
    <dbReference type="NCBI Taxonomy" id="763665"/>
    <lineage>
        <taxon>Eukaryota</taxon>
        <taxon>Fungi</taxon>
        <taxon>Fungi incertae sedis</taxon>
        <taxon>Zoopagomycota</taxon>
        <taxon>Kickxellomycotina</taxon>
        <taxon>Kickxellomycetes</taxon>
        <taxon>Kickxellales</taxon>
        <taxon>Kickxellaceae</taxon>
        <taxon>Coemansia</taxon>
    </lineage>
</organism>
<proteinExistence type="predicted"/>
<dbReference type="GO" id="GO:0046872">
    <property type="term" value="F:metal ion binding"/>
    <property type="evidence" value="ECO:0007669"/>
    <property type="project" value="InterPro"/>
</dbReference>
<keyword evidence="3" id="KW-1185">Reference proteome</keyword>
<dbReference type="Gene3D" id="3.30.70.100">
    <property type="match status" value="1"/>
</dbReference>